<gene>
    <name evidence="2" type="ORF">ASPGLDRAFT_870705</name>
</gene>
<keyword evidence="1" id="KW-0732">Signal</keyword>
<feature type="signal peptide" evidence="1">
    <location>
        <begin position="1"/>
        <end position="23"/>
    </location>
</feature>
<proteinExistence type="predicted"/>
<dbReference type="EMBL" id="KV878911">
    <property type="protein sequence ID" value="OJJ80404.1"/>
    <property type="molecule type" value="Genomic_DNA"/>
</dbReference>
<dbReference type="AlphaFoldDB" id="A0A1L9V8Z4"/>
<feature type="chain" id="PRO_5011979007" evidence="1">
    <location>
        <begin position="24"/>
        <end position="135"/>
    </location>
</feature>
<dbReference type="Proteomes" id="UP000184300">
    <property type="component" value="Unassembled WGS sequence"/>
</dbReference>
<evidence type="ECO:0000256" key="1">
    <source>
        <dbReference type="SAM" id="SignalP"/>
    </source>
</evidence>
<reference evidence="3" key="1">
    <citation type="journal article" date="2017" name="Genome Biol.">
        <title>Comparative genomics reveals high biological diversity and specific adaptations in the industrially and medically important fungal genus Aspergillus.</title>
        <authorList>
            <person name="de Vries R.P."/>
            <person name="Riley R."/>
            <person name="Wiebenga A."/>
            <person name="Aguilar-Osorio G."/>
            <person name="Amillis S."/>
            <person name="Uchima C.A."/>
            <person name="Anderluh G."/>
            <person name="Asadollahi M."/>
            <person name="Askin M."/>
            <person name="Barry K."/>
            <person name="Battaglia E."/>
            <person name="Bayram O."/>
            <person name="Benocci T."/>
            <person name="Braus-Stromeyer S.A."/>
            <person name="Caldana C."/>
            <person name="Canovas D."/>
            <person name="Cerqueira G.C."/>
            <person name="Chen F."/>
            <person name="Chen W."/>
            <person name="Choi C."/>
            <person name="Clum A."/>
            <person name="Dos Santos R.A."/>
            <person name="Damasio A.R."/>
            <person name="Diallinas G."/>
            <person name="Emri T."/>
            <person name="Fekete E."/>
            <person name="Flipphi M."/>
            <person name="Freyberg S."/>
            <person name="Gallo A."/>
            <person name="Gournas C."/>
            <person name="Habgood R."/>
            <person name="Hainaut M."/>
            <person name="Harispe M.L."/>
            <person name="Henrissat B."/>
            <person name="Hilden K.S."/>
            <person name="Hope R."/>
            <person name="Hossain A."/>
            <person name="Karabika E."/>
            <person name="Karaffa L."/>
            <person name="Karanyi Z."/>
            <person name="Krasevec N."/>
            <person name="Kuo A."/>
            <person name="Kusch H."/>
            <person name="LaButti K."/>
            <person name="Lagendijk E.L."/>
            <person name="Lapidus A."/>
            <person name="Levasseur A."/>
            <person name="Lindquist E."/>
            <person name="Lipzen A."/>
            <person name="Logrieco A.F."/>
            <person name="MacCabe A."/>
            <person name="Maekelae M.R."/>
            <person name="Malavazi I."/>
            <person name="Melin P."/>
            <person name="Meyer V."/>
            <person name="Mielnichuk N."/>
            <person name="Miskei M."/>
            <person name="Molnar A.P."/>
            <person name="Mule G."/>
            <person name="Ngan C.Y."/>
            <person name="Orejas M."/>
            <person name="Orosz E."/>
            <person name="Ouedraogo J.P."/>
            <person name="Overkamp K.M."/>
            <person name="Park H.-S."/>
            <person name="Perrone G."/>
            <person name="Piumi F."/>
            <person name="Punt P.J."/>
            <person name="Ram A.F."/>
            <person name="Ramon A."/>
            <person name="Rauscher S."/>
            <person name="Record E."/>
            <person name="Riano-Pachon D.M."/>
            <person name="Robert V."/>
            <person name="Roehrig J."/>
            <person name="Ruller R."/>
            <person name="Salamov A."/>
            <person name="Salih N.S."/>
            <person name="Samson R.A."/>
            <person name="Sandor E."/>
            <person name="Sanguinetti M."/>
            <person name="Schuetze T."/>
            <person name="Sepcic K."/>
            <person name="Shelest E."/>
            <person name="Sherlock G."/>
            <person name="Sophianopoulou V."/>
            <person name="Squina F.M."/>
            <person name="Sun H."/>
            <person name="Susca A."/>
            <person name="Todd R.B."/>
            <person name="Tsang A."/>
            <person name="Unkles S.E."/>
            <person name="van de Wiele N."/>
            <person name="van Rossen-Uffink D."/>
            <person name="Oliveira J.V."/>
            <person name="Vesth T.C."/>
            <person name="Visser J."/>
            <person name="Yu J.-H."/>
            <person name="Zhou M."/>
            <person name="Andersen M.R."/>
            <person name="Archer D.B."/>
            <person name="Baker S.E."/>
            <person name="Benoit I."/>
            <person name="Brakhage A.A."/>
            <person name="Braus G.H."/>
            <person name="Fischer R."/>
            <person name="Frisvad J.C."/>
            <person name="Goldman G.H."/>
            <person name="Houbraken J."/>
            <person name="Oakley B."/>
            <person name="Pocsi I."/>
            <person name="Scazzocchio C."/>
            <person name="Seiboth B."/>
            <person name="vanKuyk P.A."/>
            <person name="Wortman J."/>
            <person name="Dyer P.S."/>
            <person name="Grigoriev I.V."/>
        </authorList>
    </citation>
    <scope>NUCLEOTIDE SEQUENCE [LARGE SCALE GENOMIC DNA]</scope>
    <source>
        <strain evidence="3">CBS 516.65</strain>
    </source>
</reference>
<organism evidence="2 3">
    <name type="scientific">Aspergillus glaucus CBS 516.65</name>
    <dbReference type="NCBI Taxonomy" id="1160497"/>
    <lineage>
        <taxon>Eukaryota</taxon>
        <taxon>Fungi</taxon>
        <taxon>Dikarya</taxon>
        <taxon>Ascomycota</taxon>
        <taxon>Pezizomycotina</taxon>
        <taxon>Eurotiomycetes</taxon>
        <taxon>Eurotiomycetidae</taxon>
        <taxon>Eurotiales</taxon>
        <taxon>Aspergillaceae</taxon>
        <taxon>Aspergillus</taxon>
        <taxon>Aspergillus subgen. Aspergillus</taxon>
    </lineage>
</organism>
<dbReference type="GeneID" id="34466673"/>
<keyword evidence="3" id="KW-1185">Reference proteome</keyword>
<evidence type="ECO:0000313" key="2">
    <source>
        <dbReference type="EMBL" id="OJJ80404.1"/>
    </source>
</evidence>
<accession>A0A1L9V8Z4</accession>
<evidence type="ECO:0000313" key="3">
    <source>
        <dbReference type="Proteomes" id="UP000184300"/>
    </source>
</evidence>
<name>A0A1L9V8Z4_ASPGL</name>
<dbReference type="RefSeq" id="XP_022397102.1">
    <property type="nucleotide sequence ID" value="XM_022550413.1"/>
</dbReference>
<protein>
    <submittedName>
        <fullName evidence="2">Uncharacterized protein</fullName>
    </submittedName>
</protein>
<dbReference type="VEuPathDB" id="FungiDB:ASPGLDRAFT_870705"/>
<sequence>MGRLRSSLKMLFHYSFLLQPLATSSVKVRGTQGNALVTFYRYYKSQKFLSQLDQTYWPILSQFDDDQETLDTFHKVVGSLIVLPAPLTVKTLDVIINEDEGTINPILHFLHSVFFIPLTADEKFKCGICLSETIS</sequence>